<feature type="domain" description="DUF4367" evidence="1">
    <location>
        <begin position="185"/>
        <end position="251"/>
    </location>
</feature>
<dbReference type="InterPro" id="IPR025377">
    <property type="entry name" value="DUF4367"/>
</dbReference>
<dbReference type="AlphaFoldDB" id="A0A3M8CU69"/>
<gene>
    <name evidence="2" type="ORF">EDM58_11365</name>
</gene>
<dbReference type="EMBL" id="RHHT01000025">
    <property type="protein sequence ID" value="RNB78395.1"/>
    <property type="molecule type" value="Genomic_DNA"/>
</dbReference>
<accession>A0A3M8CU69</accession>
<sequence>MPEGDYLLAGIVYHAKQQSVHLAFLGLDGVPFHMDIKKGGLVEESVGLNQTAFKKGVAYFGKAENTNQFIWEEAGGAVYKLSGSLPEEELKKVAESMGKGEYSLMKKATVLNDQAKILHPSKELASTLLGYSLKLPTVLPEGVELRIFSYTEFLGKKQISIVNKKTGPDIPDIFLYVHQGDVDEEMEGVLDVKKIPFGNGFAYTYQAPGSSANKPYLKERNGFVWSPDEGIIYTMQSDLPLEEIKKIAASVNSK</sequence>
<reference evidence="2 3" key="1">
    <citation type="submission" date="2018-10" db="EMBL/GenBank/DDBJ databases">
        <title>Phylogenomics of Brevibacillus.</title>
        <authorList>
            <person name="Dunlap C."/>
        </authorList>
    </citation>
    <scope>NUCLEOTIDE SEQUENCE [LARGE SCALE GENOMIC DNA]</scope>
    <source>
        <strain evidence="2 3">JCM 15085</strain>
    </source>
</reference>
<name>A0A3M8CU69_9BACL</name>
<protein>
    <submittedName>
        <fullName evidence="2">DUF4367 domain-containing protein</fullName>
    </submittedName>
</protein>
<proteinExistence type="predicted"/>
<feature type="domain" description="DUF4367" evidence="1">
    <location>
        <begin position="51"/>
        <end position="97"/>
    </location>
</feature>
<dbReference type="Pfam" id="PF14285">
    <property type="entry name" value="DUF4367"/>
    <property type="match status" value="2"/>
</dbReference>
<evidence type="ECO:0000313" key="3">
    <source>
        <dbReference type="Proteomes" id="UP000281915"/>
    </source>
</evidence>
<organism evidence="2 3">
    <name type="scientific">Brevibacillus panacihumi</name>
    <dbReference type="NCBI Taxonomy" id="497735"/>
    <lineage>
        <taxon>Bacteria</taxon>
        <taxon>Bacillati</taxon>
        <taxon>Bacillota</taxon>
        <taxon>Bacilli</taxon>
        <taxon>Bacillales</taxon>
        <taxon>Paenibacillaceae</taxon>
        <taxon>Brevibacillus</taxon>
    </lineage>
</organism>
<evidence type="ECO:0000313" key="2">
    <source>
        <dbReference type="EMBL" id="RNB78395.1"/>
    </source>
</evidence>
<evidence type="ECO:0000259" key="1">
    <source>
        <dbReference type="Pfam" id="PF14285"/>
    </source>
</evidence>
<dbReference type="Proteomes" id="UP000281915">
    <property type="component" value="Unassembled WGS sequence"/>
</dbReference>
<comment type="caution">
    <text evidence="2">The sequence shown here is derived from an EMBL/GenBank/DDBJ whole genome shotgun (WGS) entry which is preliminary data.</text>
</comment>